<proteinExistence type="predicted"/>
<dbReference type="EMBL" id="BQNB010008759">
    <property type="protein sequence ID" value="GJS53926.1"/>
    <property type="molecule type" value="Genomic_DNA"/>
</dbReference>
<protein>
    <submittedName>
        <fullName evidence="1">Uncharacterized protein</fullName>
    </submittedName>
</protein>
<evidence type="ECO:0000313" key="1">
    <source>
        <dbReference type="EMBL" id="GJS53926.1"/>
    </source>
</evidence>
<reference evidence="1" key="1">
    <citation type="journal article" date="2022" name="Int. J. Mol. Sci.">
        <title>Draft Genome of Tanacetum Coccineum: Genomic Comparison of Closely Related Tanacetum-Family Plants.</title>
        <authorList>
            <person name="Yamashiro T."/>
            <person name="Shiraishi A."/>
            <person name="Nakayama K."/>
            <person name="Satake H."/>
        </authorList>
    </citation>
    <scope>NUCLEOTIDE SEQUENCE</scope>
</reference>
<accession>A0ABQ4WMT1</accession>
<organism evidence="1 2">
    <name type="scientific">Tanacetum coccineum</name>
    <dbReference type="NCBI Taxonomy" id="301880"/>
    <lineage>
        <taxon>Eukaryota</taxon>
        <taxon>Viridiplantae</taxon>
        <taxon>Streptophyta</taxon>
        <taxon>Embryophyta</taxon>
        <taxon>Tracheophyta</taxon>
        <taxon>Spermatophyta</taxon>
        <taxon>Magnoliopsida</taxon>
        <taxon>eudicotyledons</taxon>
        <taxon>Gunneridae</taxon>
        <taxon>Pentapetalae</taxon>
        <taxon>asterids</taxon>
        <taxon>campanulids</taxon>
        <taxon>Asterales</taxon>
        <taxon>Asteraceae</taxon>
        <taxon>Asteroideae</taxon>
        <taxon>Anthemideae</taxon>
        <taxon>Anthemidinae</taxon>
        <taxon>Tanacetum</taxon>
    </lineage>
</organism>
<comment type="caution">
    <text evidence="1">The sequence shown here is derived from an EMBL/GenBank/DDBJ whole genome shotgun (WGS) entry which is preliminary data.</text>
</comment>
<keyword evidence="2" id="KW-1185">Reference proteome</keyword>
<name>A0ABQ4WMT1_9ASTR</name>
<reference evidence="1" key="2">
    <citation type="submission" date="2022-01" db="EMBL/GenBank/DDBJ databases">
        <authorList>
            <person name="Yamashiro T."/>
            <person name="Shiraishi A."/>
            <person name="Satake H."/>
            <person name="Nakayama K."/>
        </authorList>
    </citation>
    <scope>NUCLEOTIDE SEQUENCE</scope>
</reference>
<sequence length="158" mass="17815">MNVYKGRMPTKIELTLEQSQQGVSNDVLVESAPSLRLLKPKRTNRVSRAKRIIQLVNSLGTHLMRQTLVVTSISSQAVKQESLRIILVILAEHSGGSDTLSIHNDEMEKIFQCIIKQRVVKVTCEILRIKLVLTGLRIDGCEFNVNQNGFREMELTTS</sequence>
<dbReference type="Proteomes" id="UP001151760">
    <property type="component" value="Unassembled WGS sequence"/>
</dbReference>
<evidence type="ECO:0000313" key="2">
    <source>
        <dbReference type="Proteomes" id="UP001151760"/>
    </source>
</evidence>
<gene>
    <name evidence="1" type="ORF">Tco_0627288</name>
</gene>